<proteinExistence type="inferred from homology"/>
<dbReference type="GO" id="GO:0045259">
    <property type="term" value="C:proton-transporting ATP synthase complex"/>
    <property type="evidence" value="ECO:0007669"/>
    <property type="project" value="UniProtKB-KW"/>
</dbReference>
<evidence type="ECO:0000256" key="2">
    <source>
        <dbReference type="ARBA" id="ARBA00006810"/>
    </source>
</evidence>
<evidence type="ECO:0000313" key="13">
    <source>
        <dbReference type="EMBL" id="APD28046.1"/>
    </source>
</evidence>
<feature type="transmembrane region" description="Helical" evidence="12">
    <location>
        <begin position="195"/>
        <end position="214"/>
    </location>
</feature>
<dbReference type="PANTHER" id="PTHR11410:SF0">
    <property type="entry name" value="ATP SYNTHASE SUBUNIT A"/>
    <property type="match status" value="1"/>
</dbReference>
<gene>
    <name evidence="13" type="primary">ATP6</name>
</gene>
<accession>A0A1J0MRP0</accession>
<dbReference type="SUPFAM" id="SSF81336">
    <property type="entry name" value="F1F0 ATP synthase subunit A"/>
    <property type="match status" value="1"/>
</dbReference>
<keyword evidence="13" id="KW-0496">Mitochondrion</keyword>
<evidence type="ECO:0000256" key="12">
    <source>
        <dbReference type="SAM" id="Phobius"/>
    </source>
</evidence>
<evidence type="ECO:0000256" key="8">
    <source>
        <dbReference type="ARBA" id="ARBA00023065"/>
    </source>
</evidence>
<comment type="similarity">
    <text evidence="2">Belongs to the ATPase A chain family.</text>
</comment>
<organism evidence="13">
    <name type="scientific">Polygyra cereolus</name>
    <dbReference type="NCBI Taxonomy" id="339438"/>
    <lineage>
        <taxon>Eukaryota</taxon>
        <taxon>Metazoa</taxon>
        <taxon>Spiralia</taxon>
        <taxon>Lophotrochozoa</taxon>
        <taxon>Mollusca</taxon>
        <taxon>Gastropoda</taxon>
        <taxon>Heterobranchia</taxon>
        <taxon>Euthyneura</taxon>
        <taxon>Panpulmonata</taxon>
        <taxon>Eupulmonata</taxon>
        <taxon>Stylommatophora</taxon>
        <taxon>Helicina</taxon>
        <taxon>Helicoidea</taxon>
        <taxon>Polygyridae</taxon>
        <taxon>Polygyra</taxon>
    </lineage>
</organism>
<dbReference type="RefSeq" id="YP_009326371.1">
    <property type="nucleotide sequence ID" value="NC_032036.1"/>
</dbReference>
<evidence type="ECO:0000256" key="6">
    <source>
        <dbReference type="ARBA" id="ARBA00022781"/>
    </source>
</evidence>
<feature type="transmembrane region" description="Helical" evidence="12">
    <location>
        <begin position="132"/>
        <end position="155"/>
    </location>
</feature>
<evidence type="ECO:0000256" key="5">
    <source>
        <dbReference type="ARBA" id="ARBA00022692"/>
    </source>
</evidence>
<comment type="subcellular location">
    <subcellularLocation>
        <location evidence="1">Membrane</location>
        <topology evidence="1">Multi-pass membrane protein</topology>
    </subcellularLocation>
    <subcellularLocation>
        <location evidence="11">Mitochondrion inner membrane</location>
        <topology evidence="11">Multi-pass membrane protein</topology>
    </subcellularLocation>
</comment>
<keyword evidence="7 12" id="KW-1133">Transmembrane helix</keyword>
<keyword evidence="6" id="KW-0375">Hydrogen ion transport</keyword>
<keyword evidence="8" id="KW-0406">Ion transport</keyword>
<dbReference type="CDD" id="cd00310">
    <property type="entry name" value="ATP-synt_Fo_a_6"/>
    <property type="match status" value="1"/>
</dbReference>
<keyword evidence="5 12" id="KW-0812">Transmembrane</keyword>
<dbReference type="EMBL" id="KX278421">
    <property type="protein sequence ID" value="APD28046.1"/>
    <property type="molecule type" value="Genomic_DNA"/>
</dbReference>
<dbReference type="InterPro" id="IPR000568">
    <property type="entry name" value="ATP_synth_F0_asu"/>
</dbReference>
<dbReference type="Pfam" id="PF00119">
    <property type="entry name" value="ATP-synt_A"/>
    <property type="match status" value="1"/>
</dbReference>
<name>A0A1J0MRP0_9EUPU</name>
<keyword evidence="10" id="KW-0066">ATP synthesis</keyword>
<feature type="transmembrane region" description="Helical" evidence="12">
    <location>
        <begin position="162"/>
        <end position="189"/>
    </location>
</feature>
<evidence type="ECO:0000256" key="1">
    <source>
        <dbReference type="ARBA" id="ARBA00004141"/>
    </source>
</evidence>
<dbReference type="PROSITE" id="PS00449">
    <property type="entry name" value="ATPASE_A"/>
    <property type="match status" value="1"/>
</dbReference>
<dbReference type="InterPro" id="IPR045083">
    <property type="entry name" value="ATP_synth_F0_asu_bact/mt"/>
</dbReference>
<reference evidence="13" key="1">
    <citation type="journal article" date="2016" name="Zookeys">
        <title>Two complete mitochondrial genomes from Praticolella mexicana Perez, 2011 (Polygyridae) and gene order evolution in Helicoidea (Mollusca, Gastropoda).</title>
        <authorList>
            <person name="Minton R.L."/>
            <person name="Cruz M.A."/>
            <person name="Farman M.L."/>
            <person name="Perez K.E."/>
        </authorList>
    </citation>
    <scope>NUCLEOTIDE SEQUENCE</scope>
</reference>
<keyword evidence="3" id="KW-0813">Transport</keyword>
<evidence type="ECO:0000256" key="4">
    <source>
        <dbReference type="ARBA" id="ARBA00022547"/>
    </source>
</evidence>
<feature type="transmembrane region" description="Helical" evidence="12">
    <location>
        <begin position="18"/>
        <end position="38"/>
    </location>
</feature>
<evidence type="ECO:0000256" key="3">
    <source>
        <dbReference type="ARBA" id="ARBA00022448"/>
    </source>
</evidence>
<dbReference type="GO" id="GO:0046933">
    <property type="term" value="F:proton-transporting ATP synthase activity, rotational mechanism"/>
    <property type="evidence" value="ECO:0007669"/>
    <property type="project" value="TreeGrafter"/>
</dbReference>
<feature type="transmembrane region" description="Helical" evidence="12">
    <location>
        <begin position="90"/>
        <end position="112"/>
    </location>
</feature>
<evidence type="ECO:0000256" key="9">
    <source>
        <dbReference type="ARBA" id="ARBA00023136"/>
    </source>
</evidence>
<protein>
    <recommendedName>
        <fullName evidence="11">ATP synthase subunit a</fullName>
    </recommendedName>
</protein>
<keyword evidence="4" id="KW-0138">CF(0)</keyword>
<dbReference type="PANTHER" id="PTHR11410">
    <property type="entry name" value="ATP SYNTHASE SUBUNIT A"/>
    <property type="match status" value="1"/>
</dbReference>
<sequence length="217" mass="23917">MMSDLFSSLDGASNLKQWLIPLVTLLLVFNSSFYPQVMVKATSLMVTQTWNQPSNSRYQSFNLAITILFVYLALNNLLGLTPYSYTLTSNLFTVMIFSLIFWGCLVISGWILNPTASAAHLAPSGAPLGLQPILVLIETISILIRPLTLTVRLIANISAGHIVLGLMANTLSSLVGSATMLFLVIISIGYTLFEFFVAFIQAYIFTLLITLYQVEHP</sequence>
<feature type="transmembrane region" description="Helical" evidence="12">
    <location>
        <begin position="58"/>
        <end position="78"/>
    </location>
</feature>
<dbReference type="CTD" id="4508"/>
<dbReference type="InterPro" id="IPR035908">
    <property type="entry name" value="F0_ATP_A_sf"/>
</dbReference>
<keyword evidence="9 12" id="KW-0472">Membrane</keyword>
<dbReference type="AlphaFoldDB" id="A0A1J0MRP0"/>
<dbReference type="NCBIfam" id="TIGR01131">
    <property type="entry name" value="ATP_synt_6_or_A"/>
    <property type="match status" value="1"/>
</dbReference>
<dbReference type="GeneID" id="30511238"/>
<dbReference type="InterPro" id="IPR023011">
    <property type="entry name" value="ATP_synth_F0_asu_AS"/>
</dbReference>
<dbReference type="PRINTS" id="PR00123">
    <property type="entry name" value="ATPASEA"/>
</dbReference>
<evidence type="ECO:0000256" key="10">
    <source>
        <dbReference type="ARBA" id="ARBA00023310"/>
    </source>
</evidence>
<evidence type="ECO:0000256" key="11">
    <source>
        <dbReference type="RuleBase" id="RU004450"/>
    </source>
</evidence>
<dbReference type="Gene3D" id="1.20.120.220">
    <property type="entry name" value="ATP synthase, F0 complex, subunit A"/>
    <property type="match status" value="1"/>
</dbReference>
<dbReference type="GO" id="GO:0005743">
    <property type="term" value="C:mitochondrial inner membrane"/>
    <property type="evidence" value="ECO:0007669"/>
    <property type="project" value="UniProtKB-SubCell"/>
</dbReference>
<geneLocation type="mitochondrion" evidence="13"/>
<evidence type="ECO:0000256" key="7">
    <source>
        <dbReference type="ARBA" id="ARBA00022989"/>
    </source>
</evidence>